<dbReference type="AlphaFoldDB" id="A0A7W7WMZ8"/>
<evidence type="ECO:0000313" key="2">
    <source>
        <dbReference type="EMBL" id="MBB4957335.1"/>
    </source>
</evidence>
<dbReference type="Gene3D" id="3.40.830.10">
    <property type="entry name" value="LigB-like"/>
    <property type="match status" value="2"/>
</dbReference>
<evidence type="ECO:0000313" key="3">
    <source>
        <dbReference type="Proteomes" id="UP000578819"/>
    </source>
</evidence>
<evidence type="ECO:0008006" key="4">
    <source>
        <dbReference type="Google" id="ProtNLM"/>
    </source>
</evidence>
<dbReference type="EMBL" id="JACHJW010000001">
    <property type="protein sequence ID" value="MBB4957335.1"/>
    <property type="molecule type" value="Genomic_DNA"/>
</dbReference>
<sequence>MSVAAGYGGSVPLVAAAVCPHPPLIVPEIAGTAAPELDDLRAACAAAVGRLLAAEPDVVFVVGGGPETIRLRAADYGSLRPYGLDRRIHLSKVNCAGGPRLPLSVQIGAWLMHRGGAKCLRLGQAVAPDEPAIACARIGAQLAAEFGNAANPGSAAGSDHATESTGRAAGSDRRVALLVMGDGSACRGEKAPGYADPRARSYDDGVASALAGADPDALLSLDPGLSAELLVAGRAPWQVLAGAVRAAGGAWRGELTYYAVPYGVAYFVAEWLPA</sequence>
<feature type="region of interest" description="Disordered" evidence="1">
    <location>
        <begin position="151"/>
        <end position="170"/>
    </location>
</feature>
<proteinExistence type="predicted"/>
<keyword evidence="3" id="KW-1185">Reference proteome</keyword>
<organism evidence="2 3">
    <name type="scientific">Micromonospora polyrhachis</name>
    <dbReference type="NCBI Taxonomy" id="1282883"/>
    <lineage>
        <taxon>Bacteria</taxon>
        <taxon>Bacillati</taxon>
        <taxon>Actinomycetota</taxon>
        <taxon>Actinomycetes</taxon>
        <taxon>Micromonosporales</taxon>
        <taxon>Micromonosporaceae</taxon>
        <taxon>Micromonospora</taxon>
    </lineage>
</organism>
<evidence type="ECO:0000256" key="1">
    <source>
        <dbReference type="SAM" id="MobiDB-lite"/>
    </source>
</evidence>
<reference evidence="2 3" key="1">
    <citation type="submission" date="2020-08" db="EMBL/GenBank/DDBJ databases">
        <title>Sequencing the genomes of 1000 actinobacteria strains.</title>
        <authorList>
            <person name="Klenk H.-P."/>
        </authorList>
    </citation>
    <scope>NUCLEOTIDE SEQUENCE [LARGE SCALE GENOMIC DNA]</scope>
    <source>
        <strain evidence="2 3">DSM 45886</strain>
    </source>
</reference>
<dbReference type="CDD" id="cd07951">
    <property type="entry name" value="ED_3B_N_AMMECR1"/>
    <property type="match status" value="1"/>
</dbReference>
<accession>A0A7W7WMZ8</accession>
<gene>
    <name evidence="2" type="ORF">FHR38_001068</name>
</gene>
<name>A0A7W7WMZ8_9ACTN</name>
<protein>
    <recommendedName>
        <fullName evidence="4">Catalytic LigB subunit of aromatic ring-opening dioxygenase</fullName>
    </recommendedName>
</protein>
<comment type="caution">
    <text evidence="2">The sequence shown here is derived from an EMBL/GenBank/DDBJ whole genome shotgun (WGS) entry which is preliminary data.</text>
</comment>
<dbReference type="Proteomes" id="UP000578819">
    <property type="component" value="Unassembled WGS sequence"/>
</dbReference>